<reference evidence="2 3" key="1">
    <citation type="journal article" date="2017" name="Nat. Commun.">
        <title>Genome assembly with in vitro proximity ligation data and whole-genome triplication in lettuce.</title>
        <authorList>
            <person name="Reyes-Chin-Wo S."/>
            <person name="Wang Z."/>
            <person name="Yang X."/>
            <person name="Kozik A."/>
            <person name="Arikit S."/>
            <person name="Song C."/>
            <person name="Xia L."/>
            <person name="Froenicke L."/>
            <person name="Lavelle D.O."/>
            <person name="Truco M.J."/>
            <person name="Xia R."/>
            <person name="Zhu S."/>
            <person name="Xu C."/>
            <person name="Xu H."/>
            <person name="Xu X."/>
            <person name="Cox K."/>
            <person name="Korf I."/>
            <person name="Meyers B.C."/>
            <person name="Michelmore R.W."/>
        </authorList>
    </citation>
    <scope>NUCLEOTIDE SEQUENCE [LARGE SCALE GENOMIC DNA]</scope>
    <source>
        <strain evidence="3">cv. Salinas</strain>
        <tissue evidence="2">Seedlings</tissue>
    </source>
</reference>
<evidence type="ECO:0000313" key="3">
    <source>
        <dbReference type="Proteomes" id="UP000235145"/>
    </source>
</evidence>
<organism evidence="2 3">
    <name type="scientific">Lactuca sativa</name>
    <name type="common">Garden lettuce</name>
    <dbReference type="NCBI Taxonomy" id="4236"/>
    <lineage>
        <taxon>Eukaryota</taxon>
        <taxon>Viridiplantae</taxon>
        <taxon>Streptophyta</taxon>
        <taxon>Embryophyta</taxon>
        <taxon>Tracheophyta</taxon>
        <taxon>Spermatophyta</taxon>
        <taxon>Magnoliopsida</taxon>
        <taxon>eudicotyledons</taxon>
        <taxon>Gunneridae</taxon>
        <taxon>Pentapetalae</taxon>
        <taxon>asterids</taxon>
        <taxon>campanulids</taxon>
        <taxon>Asterales</taxon>
        <taxon>Asteraceae</taxon>
        <taxon>Cichorioideae</taxon>
        <taxon>Cichorieae</taxon>
        <taxon>Lactucinae</taxon>
        <taxon>Lactuca</taxon>
    </lineage>
</organism>
<dbReference type="PANTHER" id="PTHR11697:SF230">
    <property type="entry name" value="ZINC FINGER, MYM DOMAIN CONTAINING 1"/>
    <property type="match status" value="1"/>
</dbReference>
<dbReference type="Proteomes" id="UP000235145">
    <property type="component" value="Unassembled WGS sequence"/>
</dbReference>
<sequence length="352" mass="41463">MINQESRISLHKFFKKKEDSEQHKYTKVDLNLLPVDPFERPNNPSRMHLRNKQLYNKKEYRTRLNASIDCWLADRCDVVDRVVLKNAPKNAQMKCCEIQKDIILEMIFFAILVDESYNMSRKEQMELFLRFVNRKGEAVERIRGQGYYGASNMSGAFKGLKTLIMNTTNSAHFVHCFARQLQLALMFVAKNHTTLESGISLNQEVDFGKFDSDRNRRAEAIHILKCLKSFHFVFCLHLMLDILGVTDHLNTILQRKDQDIVNAMNQVSSSKKALQEYNIYICMYVNNLHHYQVNVFKEVIVMQLQELNHRFNEVKNEFTSLYCFESFKAFDLDKIMKMATLYPDEFPTEYDL</sequence>
<dbReference type="EMBL" id="NBSK02000008">
    <property type="protein sequence ID" value="KAJ0192710.1"/>
    <property type="molecule type" value="Genomic_DNA"/>
</dbReference>
<comment type="caution">
    <text evidence="2">The sequence shown here is derived from an EMBL/GenBank/DDBJ whole genome shotgun (WGS) entry which is preliminary data.</text>
</comment>
<dbReference type="PANTHER" id="PTHR11697">
    <property type="entry name" value="GENERAL TRANSCRIPTION FACTOR 2-RELATED ZINC FINGER PROTEIN"/>
    <property type="match status" value="1"/>
</dbReference>
<gene>
    <name evidence="2" type="ORF">LSAT_V11C800406220</name>
</gene>
<dbReference type="InterPro" id="IPR025398">
    <property type="entry name" value="DUF4371"/>
</dbReference>
<accession>A0A9R1US38</accession>
<dbReference type="Pfam" id="PF14291">
    <property type="entry name" value="DUF4371"/>
    <property type="match status" value="1"/>
</dbReference>
<keyword evidence="3" id="KW-1185">Reference proteome</keyword>
<proteinExistence type="predicted"/>
<evidence type="ECO:0000259" key="1">
    <source>
        <dbReference type="Pfam" id="PF14291"/>
    </source>
</evidence>
<dbReference type="InterPro" id="IPR055298">
    <property type="entry name" value="AtLOH3-like"/>
</dbReference>
<evidence type="ECO:0000313" key="2">
    <source>
        <dbReference type="EMBL" id="KAJ0192710.1"/>
    </source>
</evidence>
<feature type="domain" description="DUF4371" evidence="1">
    <location>
        <begin position="71"/>
        <end position="141"/>
    </location>
</feature>
<name>A0A9R1US38_LACSA</name>
<dbReference type="AlphaFoldDB" id="A0A9R1US38"/>
<protein>
    <recommendedName>
        <fullName evidence="1">DUF4371 domain-containing protein</fullName>
    </recommendedName>
</protein>